<evidence type="ECO:0000313" key="9">
    <source>
        <dbReference type="Proteomes" id="UP000319143"/>
    </source>
</evidence>
<evidence type="ECO:0000259" key="7">
    <source>
        <dbReference type="SMART" id="SM00833"/>
    </source>
</evidence>
<dbReference type="SUPFAM" id="SSF90002">
    <property type="entry name" value="Hypothetical protein YjiA, C-terminal domain"/>
    <property type="match status" value="1"/>
</dbReference>
<keyword evidence="2" id="KW-0378">Hydrolase</keyword>
<evidence type="ECO:0000256" key="4">
    <source>
        <dbReference type="ARBA" id="ARBA00034320"/>
    </source>
</evidence>
<dbReference type="OrthoDB" id="9808822at2"/>
<evidence type="ECO:0000313" key="8">
    <source>
        <dbReference type="EMBL" id="TWU28896.1"/>
    </source>
</evidence>
<protein>
    <submittedName>
        <fullName evidence="8">Putative GTP-binding protein YjiA</fullName>
    </submittedName>
</protein>
<dbReference type="InterPro" id="IPR051316">
    <property type="entry name" value="Zinc-reg_GTPase_activator"/>
</dbReference>
<dbReference type="PANTHER" id="PTHR13748:SF62">
    <property type="entry name" value="COBW DOMAIN-CONTAINING PROTEIN"/>
    <property type="match status" value="1"/>
</dbReference>
<dbReference type="Pfam" id="PF07683">
    <property type="entry name" value="CobW_C"/>
    <property type="match status" value="1"/>
</dbReference>
<gene>
    <name evidence="8" type="primary">yjiA</name>
    <name evidence="8" type="ORF">Poly41_68470</name>
</gene>
<evidence type="ECO:0000256" key="6">
    <source>
        <dbReference type="ARBA" id="ARBA00049117"/>
    </source>
</evidence>
<dbReference type="EMBL" id="SJPV01000027">
    <property type="protein sequence ID" value="TWU28896.1"/>
    <property type="molecule type" value="Genomic_DNA"/>
</dbReference>
<reference evidence="8 9" key="1">
    <citation type="submission" date="2019-02" db="EMBL/GenBank/DDBJ databases">
        <title>Deep-cultivation of Planctomycetes and their phenomic and genomic characterization uncovers novel biology.</title>
        <authorList>
            <person name="Wiegand S."/>
            <person name="Jogler M."/>
            <person name="Boedeker C."/>
            <person name="Pinto D."/>
            <person name="Vollmers J."/>
            <person name="Rivas-Marin E."/>
            <person name="Kohn T."/>
            <person name="Peeters S.H."/>
            <person name="Heuer A."/>
            <person name="Rast P."/>
            <person name="Oberbeckmann S."/>
            <person name="Bunk B."/>
            <person name="Jeske O."/>
            <person name="Meyerdierks A."/>
            <person name="Storesund J.E."/>
            <person name="Kallscheuer N."/>
            <person name="Luecker S."/>
            <person name="Lage O.M."/>
            <person name="Pohl T."/>
            <person name="Merkel B.J."/>
            <person name="Hornburger P."/>
            <person name="Mueller R.-W."/>
            <person name="Bruemmer F."/>
            <person name="Labrenz M."/>
            <person name="Spormann A.M."/>
            <person name="Op Den Camp H."/>
            <person name="Overmann J."/>
            <person name="Amann R."/>
            <person name="Jetten M.S.M."/>
            <person name="Mascher T."/>
            <person name="Medema M.H."/>
            <person name="Devos D.P."/>
            <person name="Kaster A.-K."/>
            <person name="Ovreas L."/>
            <person name="Rohde M."/>
            <person name="Galperin M.Y."/>
            <person name="Jogler C."/>
        </authorList>
    </citation>
    <scope>NUCLEOTIDE SEQUENCE [LARGE SCALE GENOMIC DNA]</scope>
    <source>
        <strain evidence="8 9">Poly41</strain>
    </source>
</reference>
<proteinExistence type="inferred from homology"/>
<dbReference type="Gene3D" id="3.40.50.300">
    <property type="entry name" value="P-loop containing nucleotide triphosphate hydrolases"/>
    <property type="match status" value="1"/>
</dbReference>
<keyword evidence="1" id="KW-0547">Nucleotide-binding</keyword>
<dbReference type="GO" id="GO:0005737">
    <property type="term" value="C:cytoplasm"/>
    <property type="evidence" value="ECO:0007669"/>
    <property type="project" value="TreeGrafter"/>
</dbReference>
<comment type="similarity">
    <text evidence="4">Belongs to the SIMIBI class G3E GTPase family. ZNG1 subfamily.</text>
</comment>
<dbReference type="Gene3D" id="3.30.1220.10">
    <property type="entry name" value="CobW-like, C-terminal domain"/>
    <property type="match status" value="1"/>
</dbReference>
<dbReference type="RefSeq" id="WP_146531499.1">
    <property type="nucleotide sequence ID" value="NZ_SJPV01000027.1"/>
</dbReference>
<evidence type="ECO:0000256" key="5">
    <source>
        <dbReference type="ARBA" id="ARBA00045658"/>
    </source>
</evidence>
<comment type="function">
    <text evidence="5">Zinc chaperone that directly transfers zinc cofactor to target proteins, thereby activating them. Zinc is transferred from the CXCC motif in the GTPase domain to the zinc binding site in target proteins in a process requiring GTP hydrolysis.</text>
</comment>
<dbReference type="CDD" id="cd03112">
    <property type="entry name" value="CobW-like"/>
    <property type="match status" value="1"/>
</dbReference>
<dbReference type="SUPFAM" id="SSF52540">
    <property type="entry name" value="P-loop containing nucleoside triphosphate hydrolases"/>
    <property type="match status" value="1"/>
</dbReference>
<keyword evidence="3" id="KW-0143">Chaperone</keyword>
<dbReference type="GO" id="GO:0000166">
    <property type="term" value="F:nucleotide binding"/>
    <property type="evidence" value="ECO:0007669"/>
    <property type="project" value="UniProtKB-KW"/>
</dbReference>
<sequence length="324" mass="35397">MTLIDTELSPIPVTIVAGFLGAGKTTLLNHILSAEHGRRIGVLVNDFGSINVDAELINQVEEGMMTLANGCVCCSIRTDLIQAVLQLAERDDPPEHILIESSGVADPAGVYEAFLQTEIRNSVLVDGVITVVDAVHVLGLPDAEAKLARTQVSGGDLIVLNKTDLVDSDTLSNVKDWIREVKPTVQIFDATFGRIPMEVLLGVEHSHESSPGDHTSSAHHHHDLQFETWSYESSEPMNLGLLQQLLNHLPSTLFRAKGFVYAADKPNSRLLLQLVGRRAVLSVDRPWGDSPPQTRLVFIARSETCDFDAIQRVLESCKEVVKSS</sequence>
<dbReference type="Pfam" id="PF02492">
    <property type="entry name" value="cobW"/>
    <property type="match status" value="1"/>
</dbReference>
<organism evidence="8 9">
    <name type="scientific">Novipirellula artificiosorum</name>
    <dbReference type="NCBI Taxonomy" id="2528016"/>
    <lineage>
        <taxon>Bacteria</taxon>
        <taxon>Pseudomonadati</taxon>
        <taxon>Planctomycetota</taxon>
        <taxon>Planctomycetia</taxon>
        <taxon>Pirellulales</taxon>
        <taxon>Pirellulaceae</taxon>
        <taxon>Novipirellula</taxon>
    </lineage>
</organism>
<comment type="catalytic activity">
    <reaction evidence="6">
        <text>GTP + H2O = GDP + phosphate + H(+)</text>
        <dbReference type="Rhea" id="RHEA:19669"/>
        <dbReference type="ChEBI" id="CHEBI:15377"/>
        <dbReference type="ChEBI" id="CHEBI:15378"/>
        <dbReference type="ChEBI" id="CHEBI:37565"/>
        <dbReference type="ChEBI" id="CHEBI:43474"/>
        <dbReference type="ChEBI" id="CHEBI:58189"/>
    </reaction>
    <physiologicalReaction direction="left-to-right" evidence="6">
        <dbReference type="Rhea" id="RHEA:19670"/>
    </physiologicalReaction>
</comment>
<dbReference type="InterPro" id="IPR003495">
    <property type="entry name" value="CobW/HypB/UreG_nucleotide-bd"/>
</dbReference>
<evidence type="ECO:0000256" key="1">
    <source>
        <dbReference type="ARBA" id="ARBA00022741"/>
    </source>
</evidence>
<dbReference type="Proteomes" id="UP000319143">
    <property type="component" value="Unassembled WGS sequence"/>
</dbReference>
<feature type="domain" description="CobW C-terminal" evidence="7">
    <location>
        <begin position="226"/>
        <end position="318"/>
    </location>
</feature>
<dbReference type="SMART" id="SM00833">
    <property type="entry name" value="CobW_C"/>
    <property type="match status" value="1"/>
</dbReference>
<comment type="caution">
    <text evidence="8">The sequence shown here is derived from an EMBL/GenBank/DDBJ whole genome shotgun (WGS) entry which is preliminary data.</text>
</comment>
<keyword evidence="9" id="KW-1185">Reference proteome</keyword>
<dbReference type="InterPro" id="IPR036627">
    <property type="entry name" value="CobW-likC_sf"/>
</dbReference>
<dbReference type="AlphaFoldDB" id="A0A5C6D131"/>
<name>A0A5C6D131_9BACT</name>
<dbReference type="PANTHER" id="PTHR13748">
    <property type="entry name" value="COBW-RELATED"/>
    <property type="match status" value="1"/>
</dbReference>
<evidence type="ECO:0000256" key="2">
    <source>
        <dbReference type="ARBA" id="ARBA00022801"/>
    </source>
</evidence>
<dbReference type="InterPro" id="IPR011629">
    <property type="entry name" value="CobW-like_C"/>
</dbReference>
<dbReference type="GO" id="GO:0016787">
    <property type="term" value="F:hydrolase activity"/>
    <property type="evidence" value="ECO:0007669"/>
    <property type="project" value="UniProtKB-KW"/>
</dbReference>
<evidence type="ECO:0000256" key="3">
    <source>
        <dbReference type="ARBA" id="ARBA00023186"/>
    </source>
</evidence>
<accession>A0A5C6D131</accession>
<dbReference type="InterPro" id="IPR027417">
    <property type="entry name" value="P-loop_NTPase"/>
</dbReference>